<dbReference type="SMART" id="SM00028">
    <property type="entry name" value="TPR"/>
    <property type="match status" value="2"/>
</dbReference>
<dbReference type="Gene3D" id="3.30.70.1230">
    <property type="entry name" value="Nucleotide cyclase"/>
    <property type="match status" value="1"/>
</dbReference>
<organism evidence="2 3">
    <name type="scientific">Stenotrophomonas maltophilia</name>
    <name type="common">Pseudomonas maltophilia</name>
    <name type="synonym">Xanthomonas maltophilia</name>
    <dbReference type="NCBI Taxonomy" id="40324"/>
    <lineage>
        <taxon>Bacteria</taxon>
        <taxon>Pseudomonadati</taxon>
        <taxon>Pseudomonadota</taxon>
        <taxon>Gammaproteobacteria</taxon>
        <taxon>Lysobacterales</taxon>
        <taxon>Lysobacteraceae</taxon>
        <taxon>Stenotrophomonas</taxon>
        <taxon>Stenotrophomonas maltophilia group</taxon>
    </lineage>
</organism>
<dbReference type="InterPro" id="IPR001054">
    <property type="entry name" value="A/G_cyclase"/>
</dbReference>
<accession>A0A2J0SGM0</accession>
<dbReference type="PROSITE" id="PS50005">
    <property type="entry name" value="TPR"/>
    <property type="match status" value="1"/>
</dbReference>
<name>A0A2J0SGM0_STEMA</name>
<dbReference type="Gene3D" id="1.25.40.10">
    <property type="entry name" value="Tetratricopeptide repeat domain"/>
    <property type="match status" value="2"/>
</dbReference>
<dbReference type="CDD" id="cd07302">
    <property type="entry name" value="CHD"/>
    <property type="match status" value="1"/>
</dbReference>
<dbReference type="GO" id="GO:0004016">
    <property type="term" value="F:adenylate cyclase activity"/>
    <property type="evidence" value="ECO:0007669"/>
    <property type="project" value="UniProtKB-ARBA"/>
</dbReference>
<dbReference type="NCBIfam" id="TIGR04510">
    <property type="entry name" value="mod_pep_cyc"/>
    <property type="match status" value="1"/>
</dbReference>
<dbReference type="InterPro" id="IPR019734">
    <property type="entry name" value="TPR_rpt"/>
</dbReference>
<dbReference type="GO" id="GO:0035556">
    <property type="term" value="P:intracellular signal transduction"/>
    <property type="evidence" value="ECO:0007669"/>
    <property type="project" value="InterPro"/>
</dbReference>
<dbReference type="InterPro" id="IPR050697">
    <property type="entry name" value="Adenylyl/Guanylyl_Cyclase_3/4"/>
</dbReference>
<proteinExistence type="predicted"/>
<dbReference type="Proteomes" id="UP000822271">
    <property type="component" value="Unassembled WGS sequence"/>
</dbReference>
<dbReference type="Pfam" id="PF14559">
    <property type="entry name" value="TPR_19"/>
    <property type="match status" value="1"/>
</dbReference>
<dbReference type="OrthoDB" id="5928393at2"/>
<gene>
    <name evidence="2" type="ORF">D7Y33_16105</name>
</gene>
<keyword evidence="1" id="KW-0802">TPR repeat</keyword>
<evidence type="ECO:0000256" key="1">
    <source>
        <dbReference type="PROSITE-ProRule" id="PRU00339"/>
    </source>
</evidence>
<sequence>MNGDNGTSAPHNQQLRALLFTDLCDSLLLVERIGDVAAAELFQEHDRLVLALQQRWNGQLIDRSDGLFMLFERPIDALGFALDYQRGLQPLGQRHEIHLQARAGLHVGDVLTWENSAEAVRAGAKAIEVEGLAKPTAARLMQLARPGQILLSAVAESIMRRSSGSLGAMAEGLQWRSFGRWRFKGVSQPAEVYGVQAAGMPTPGRLRHTAKARRDLPLWRRPLAMAAQAAVLLAAVLGVWLLTRPQPAIAFAERDWVVLGGLHNLTGNRLLDDALDQAFRISLEQSRYVNVVSDDRVGRTLEMMRKPLDGGLRERGDAAAVAVRTGARLVFVPSATDIGGRTRFSVEVVEPSTLRTLAVVSADAKAGAVLAAVDDVSRQLRDRLGEEPALIQRDSQSLPEVTTGSMDALRAFALGQKRYSRGDFNGAMAFFEQAIQVDPEFALAWLGQARCRFAMMNYHDAKRLLEEADRRSGHLTPRERLYVQNWALQIGDPDRATDGWARMAELYPDYMPASYNAGLNLFHENRLAEALALSRRVAHSRVELPEIAQDQYGRALLASERYADADIAFSRAASNGWEGALMRQATVAAARAEFEKANALLGRIDPNNFHAGNFATTIALDQGDVEGAIKLAEQGRMLAARRQGMDRYNFDMPLAVAYMMAGRKSKALMVARASATAPFEELSGEPAVEVVDRLVAAHAAALLALRLGDAAPAKAVQARMNALQDLPDSSVLRQYVTLLAGRMMQHEGRPQAGLDLLVPLLKKQPRLQVRLAVRDLALEAGLKDVAHEQTRWLRDRPGFAYAEAQCSFCLQALNVVDVRRLMAAPAIEAADTMASMPQRSVRGEP</sequence>
<reference evidence="2" key="1">
    <citation type="submission" date="2018-09" db="EMBL/GenBank/DDBJ databases">
        <authorList>
            <person name="Groschel M."/>
            <person name="Kohl T."/>
            <person name="Conchillo-Sole O."/>
            <person name="Mamat U."/>
            <person name="Yero D."/>
            <person name="Niemann S."/>
            <person name="Daura X."/>
            <person name="Gibert I."/>
        </authorList>
    </citation>
    <scope>NUCLEOTIDE SEQUENCE</scope>
    <source>
        <strain evidence="2">OG156</strain>
    </source>
</reference>
<evidence type="ECO:0000313" key="2">
    <source>
        <dbReference type="EMBL" id="MBA0312512.1"/>
    </source>
</evidence>
<dbReference type="RefSeq" id="WP_049429784.1">
    <property type="nucleotide sequence ID" value="NZ_CP154630.1"/>
</dbReference>
<dbReference type="InterPro" id="IPR029787">
    <property type="entry name" value="Nucleotide_cyclase"/>
</dbReference>
<dbReference type="PANTHER" id="PTHR43081:SF1">
    <property type="entry name" value="ADENYLATE CYCLASE, TERMINAL-DIFFERENTIATION SPECIFIC"/>
    <property type="match status" value="1"/>
</dbReference>
<dbReference type="SUPFAM" id="SSF55073">
    <property type="entry name" value="Nucleotide cyclase"/>
    <property type="match status" value="1"/>
</dbReference>
<dbReference type="AlphaFoldDB" id="A0A2J0SGM0"/>
<dbReference type="GO" id="GO:0009190">
    <property type="term" value="P:cyclic nucleotide biosynthetic process"/>
    <property type="evidence" value="ECO:0007669"/>
    <property type="project" value="InterPro"/>
</dbReference>
<dbReference type="PANTHER" id="PTHR43081">
    <property type="entry name" value="ADENYLATE CYCLASE, TERMINAL-DIFFERENTIATION SPECIFIC-RELATED"/>
    <property type="match status" value="1"/>
</dbReference>
<dbReference type="SUPFAM" id="SSF48452">
    <property type="entry name" value="TPR-like"/>
    <property type="match status" value="1"/>
</dbReference>
<comment type="caution">
    <text evidence="2">The sequence shown here is derived from an EMBL/GenBank/DDBJ whole genome shotgun (WGS) entry which is preliminary data.</text>
</comment>
<dbReference type="InterPro" id="IPR030966">
    <property type="entry name" value="Mod_pep_cyc"/>
</dbReference>
<protein>
    <submittedName>
        <fullName evidence="2">Peptide modification system cyclase</fullName>
    </submittedName>
</protein>
<dbReference type="InterPro" id="IPR011990">
    <property type="entry name" value="TPR-like_helical_dom_sf"/>
</dbReference>
<evidence type="ECO:0000313" key="3">
    <source>
        <dbReference type="Proteomes" id="UP000822271"/>
    </source>
</evidence>
<feature type="repeat" description="TPR" evidence="1">
    <location>
        <begin position="408"/>
        <end position="441"/>
    </location>
</feature>
<dbReference type="EMBL" id="RAUE01000026">
    <property type="protein sequence ID" value="MBA0312512.1"/>
    <property type="molecule type" value="Genomic_DNA"/>
</dbReference>
<reference evidence="2" key="2">
    <citation type="journal article" date="2020" name="Front. Microbiol.">
        <title>Genetic Variants of the DSF Quorum Sensing System in Stenotrophomonas maltophilia Influence Virulence and Resistance Phenotypes Among Genotypically Diverse Clinical Isolates.</title>
        <authorList>
            <person name="Yero D."/>
            <person name="Huedo P."/>
            <person name="Conchillo-Sole O."/>
            <person name="Martinez-Servat S."/>
            <person name="Mamat U."/>
            <person name="Coves X."/>
            <person name="Llanas F."/>
            <person name="Roca I."/>
            <person name="Vila J."/>
            <person name="Schaible U.E."/>
            <person name="Daura X."/>
            <person name="Gibert I."/>
        </authorList>
    </citation>
    <scope>NUCLEOTIDE SEQUENCE</scope>
    <source>
        <strain evidence="2">OG156</strain>
    </source>
</reference>